<keyword evidence="14" id="KW-0325">Glycoprotein</keyword>
<dbReference type="GO" id="GO:0002543">
    <property type="term" value="P:activation of blood coagulation via clotting cascade"/>
    <property type="evidence" value="ECO:0007669"/>
    <property type="project" value="Ensembl"/>
</dbReference>
<dbReference type="GO" id="GO:0032757">
    <property type="term" value="P:positive regulation of interleukin-8 production"/>
    <property type="evidence" value="ECO:0007669"/>
    <property type="project" value="Ensembl"/>
</dbReference>
<dbReference type="GO" id="GO:0001938">
    <property type="term" value="P:positive regulation of endothelial cell proliferation"/>
    <property type="evidence" value="ECO:0007669"/>
    <property type="project" value="Ensembl"/>
</dbReference>
<dbReference type="PIRSF" id="PIRSF002498">
    <property type="entry name" value="Tissue_factor_3"/>
    <property type="match status" value="1"/>
</dbReference>
<evidence type="ECO:0000256" key="6">
    <source>
        <dbReference type="ARBA" id="ARBA00022692"/>
    </source>
</evidence>
<keyword evidence="15" id="KW-0449">Lipoprotein</keyword>
<dbReference type="GeneTree" id="ENSGT00390000012668"/>
<dbReference type="InterPro" id="IPR003961">
    <property type="entry name" value="FN3_dom"/>
</dbReference>
<reference evidence="21 22" key="1">
    <citation type="journal article" date="2010" name="Nature">
        <title>The sequence and de novo assembly of the giant panda genome.</title>
        <authorList>
            <person name="Li R."/>
            <person name="Fan W."/>
            <person name="Tian G."/>
            <person name="Zhu H."/>
            <person name="He L."/>
            <person name="Cai J."/>
            <person name="Huang Q."/>
            <person name="Cai Q."/>
            <person name="Li B."/>
            <person name="Bai Y."/>
            <person name="Zhang Z."/>
            <person name="Zhang Y."/>
            <person name="Wang W."/>
            <person name="Li J."/>
            <person name="Wei F."/>
            <person name="Li H."/>
            <person name="Jian M."/>
            <person name="Li J."/>
            <person name="Zhang Z."/>
            <person name="Nielsen R."/>
            <person name="Li D."/>
            <person name="Gu W."/>
            <person name="Yang Z."/>
            <person name="Xuan Z."/>
            <person name="Ryder O.A."/>
            <person name="Leung F.C."/>
            <person name="Zhou Y."/>
            <person name="Cao J."/>
            <person name="Sun X."/>
            <person name="Fu Y."/>
            <person name="Fang X."/>
            <person name="Guo X."/>
            <person name="Wang B."/>
            <person name="Hou R."/>
            <person name="Shen F."/>
            <person name="Mu B."/>
            <person name="Ni P."/>
            <person name="Lin R."/>
            <person name="Qian W."/>
            <person name="Wang G."/>
            <person name="Yu C."/>
            <person name="Nie W."/>
            <person name="Wang J."/>
            <person name="Wu Z."/>
            <person name="Liang H."/>
            <person name="Min J."/>
            <person name="Wu Q."/>
            <person name="Cheng S."/>
            <person name="Ruan J."/>
            <person name="Wang M."/>
            <person name="Shi Z."/>
            <person name="Wen M."/>
            <person name="Liu B."/>
            <person name="Ren X."/>
            <person name="Zheng H."/>
            <person name="Dong D."/>
            <person name="Cook K."/>
            <person name="Shan G."/>
            <person name="Zhang H."/>
            <person name="Kosiol C."/>
            <person name="Xie X."/>
            <person name="Lu Z."/>
            <person name="Zheng H."/>
            <person name="Li Y."/>
            <person name="Steiner C.C."/>
            <person name="Lam T.T."/>
            <person name="Lin S."/>
            <person name="Zhang Q."/>
            <person name="Li G."/>
            <person name="Tian J."/>
            <person name="Gong T."/>
            <person name="Liu H."/>
            <person name="Zhang D."/>
            <person name="Fang L."/>
            <person name="Ye C."/>
            <person name="Zhang J."/>
            <person name="Hu W."/>
            <person name="Xu A."/>
            <person name="Ren Y."/>
            <person name="Zhang G."/>
            <person name="Bruford M.W."/>
            <person name="Li Q."/>
            <person name="Ma L."/>
            <person name="Guo Y."/>
            <person name="An N."/>
            <person name="Hu Y."/>
            <person name="Zheng Y."/>
            <person name="Shi Y."/>
            <person name="Li Z."/>
            <person name="Liu Q."/>
            <person name="Chen Y."/>
            <person name="Zhao J."/>
            <person name="Qu N."/>
            <person name="Zhao S."/>
            <person name="Tian F."/>
            <person name="Wang X."/>
            <person name="Wang H."/>
            <person name="Xu L."/>
            <person name="Liu X."/>
            <person name="Vinar T."/>
            <person name="Wang Y."/>
            <person name="Lam T.W."/>
            <person name="Yiu S.M."/>
            <person name="Liu S."/>
            <person name="Zhang H."/>
            <person name="Li D."/>
            <person name="Huang Y."/>
            <person name="Wang X."/>
            <person name="Yang G."/>
            <person name="Jiang Z."/>
            <person name="Wang J."/>
            <person name="Qin N."/>
            <person name="Li L."/>
            <person name="Li J."/>
            <person name="Bolund L."/>
            <person name="Kristiansen K."/>
            <person name="Wong G.K."/>
            <person name="Olson M."/>
            <person name="Zhang X."/>
            <person name="Li S."/>
            <person name="Yang H."/>
            <person name="Wang J."/>
            <person name="Wang J."/>
        </authorList>
    </citation>
    <scope>NUCLEOTIDE SEQUENCE [LARGE SCALE GENOMIC DNA]</scope>
</reference>
<dbReference type="GO" id="GO:0007596">
    <property type="term" value="P:blood coagulation"/>
    <property type="evidence" value="ECO:0007669"/>
    <property type="project" value="UniProtKB-KW"/>
</dbReference>
<protein>
    <recommendedName>
        <fullName evidence="5">Tissue factor</fullName>
    </recommendedName>
    <alternativeName>
        <fullName evidence="16">Coagulation factor III</fullName>
    </alternativeName>
</protein>
<evidence type="ECO:0000256" key="4">
    <source>
        <dbReference type="ARBA" id="ARBA00011184"/>
    </source>
</evidence>
<evidence type="ECO:0000313" key="21">
    <source>
        <dbReference type="Ensembl" id="ENSAMEP00000040616.1"/>
    </source>
</evidence>
<dbReference type="InterPro" id="IPR015373">
    <property type="entry name" value="Interferon/interleukin_rcp_dom"/>
</dbReference>
<dbReference type="GO" id="GO:2000353">
    <property type="term" value="P:positive regulation of endothelial cell apoptotic process"/>
    <property type="evidence" value="ECO:0007669"/>
    <property type="project" value="Ensembl"/>
</dbReference>
<keyword evidence="6" id="KW-0812">Transmembrane</keyword>
<feature type="disulfide bond" evidence="17">
    <location>
        <begin position="81"/>
        <end position="89"/>
    </location>
</feature>
<name>A0A7N5KHN6_AILME</name>
<dbReference type="InterPro" id="IPR001187">
    <property type="entry name" value="Tissue_factor"/>
</dbReference>
<evidence type="ECO:0000256" key="9">
    <source>
        <dbReference type="ARBA" id="ARBA00022989"/>
    </source>
</evidence>
<dbReference type="GO" id="GO:0005543">
    <property type="term" value="F:phospholipid binding"/>
    <property type="evidence" value="ECO:0007669"/>
    <property type="project" value="Ensembl"/>
</dbReference>
<comment type="subcellular location">
    <subcellularLocation>
        <location evidence="2">Membrane</location>
        <topology evidence="2">Single-pass type I membrane protein</topology>
    </subcellularLocation>
</comment>
<evidence type="ECO:0000256" key="13">
    <source>
        <dbReference type="ARBA" id="ARBA00023157"/>
    </source>
</evidence>
<evidence type="ECO:0000259" key="19">
    <source>
        <dbReference type="Pfam" id="PF01108"/>
    </source>
</evidence>
<comment type="function">
    <text evidence="1">Initiates blood coagulation by forming a complex with circulating factor VII or VIIa. The [TF:VIIa] complex activates factors IX or X by specific limited proteolysis. TF plays a role in normal hemostasis by initiating the cell-surface assembly and propagation of the coagulation protease cascade.</text>
</comment>
<evidence type="ECO:0000256" key="11">
    <source>
        <dbReference type="ARBA" id="ARBA00023136"/>
    </source>
</evidence>
<dbReference type="Ensembl" id="ENSAMET00000029643.1">
    <property type="protein sequence ID" value="ENSAMEP00000040616.1"/>
    <property type="gene ID" value="ENSAMEG00000009345.2"/>
</dbReference>
<dbReference type="GO" id="GO:0002541">
    <property type="term" value="P:activation of plasma proteins involved in acute inflammatory response"/>
    <property type="evidence" value="ECO:0007669"/>
    <property type="project" value="Ensembl"/>
</dbReference>
<dbReference type="GO" id="GO:0009897">
    <property type="term" value="C:external side of plasma membrane"/>
    <property type="evidence" value="ECO:0007669"/>
    <property type="project" value="Ensembl"/>
</dbReference>
<sequence>MEIPTWPRVPCPEPAVARTLVLGWLLLQVAGASGTSEVVVAYNLTWKSINFKTILEWEPKPINHVYTVRISPRLGNWKSKCFYIRDTECDLTDEIVKDVTQTYRARVLSYPADINDYYGDPPFTDSPEFTPYVDTKLGQAKIQSFKQVGTKLNVTIQDARTLVRRNGTFQSLQDVFGKNLSYTLYYWKASSTGKKTAQTDTNEFLIDVDEGENYCFSVQVAIPSRKANQKSTESSTECTSHEKGMFRGEWLCPAFIWEARTTSRGLVHPQNQDGLLFGEKQPSCCYCCLSVLCCSGGTQQF</sequence>
<dbReference type="AlphaFoldDB" id="A0A7N5KHN6"/>
<evidence type="ECO:0000256" key="18">
    <source>
        <dbReference type="SAM" id="SignalP"/>
    </source>
</evidence>
<feature type="disulfide bond" evidence="17">
    <location>
        <begin position="215"/>
        <end position="238"/>
    </location>
</feature>
<reference evidence="21" key="3">
    <citation type="submission" date="2025-09" db="UniProtKB">
        <authorList>
            <consortium name="Ensembl"/>
        </authorList>
    </citation>
    <scope>IDENTIFICATION</scope>
</reference>
<keyword evidence="7" id="KW-0356">Hemostasis</keyword>
<dbReference type="GO" id="GO:0032008">
    <property type="term" value="P:positive regulation of TOR signaling"/>
    <property type="evidence" value="ECO:0007669"/>
    <property type="project" value="Ensembl"/>
</dbReference>
<dbReference type="GO" id="GO:1905286">
    <property type="term" value="C:serine-type peptidase complex"/>
    <property type="evidence" value="ECO:0007669"/>
    <property type="project" value="Ensembl"/>
</dbReference>
<dbReference type="InterPro" id="IPR013783">
    <property type="entry name" value="Ig-like_fold"/>
</dbReference>
<dbReference type="Proteomes" id="UP000008912">
    <property type="component" value="Unassembled WGS sequence"/>
</dbReference>
<gene>
    <name evidence="21" type="primary">F3</name>
</gene>
<accession>A0A7N5KHN6</accession>
<dbReference type="GO" id="GO:0004252">
    <property type="term" value="F:serine-type endopeptidase activity"/>
    <property type="evidence" value="ECO:0007669"/>
    <property type="project" value="Ensembl"/>
</dbReference>
<feature type="signal peptide" evidence="18">
    <location>
        <begin position="1"/>
        <end position="34"/>
    </location>
</feature>
<dbReference type="GO" id="GO:0002020">
    <property type="term" value="F:protease binding"/>
    <property type="evidence" value="ECO:0007669"/>
    <property type="project" value="Ensembl"/>
</dbReference>
<evidence type="ECO:0000313" key="22">
    <source>
        <dbReference type="Proteomes" id="UP000008912"/>
    </source>
</evidence>
<dbReference type="FunFam" id="2.60.40.10:FF:000746">
    <property type="entry name" value="Tissue factor"/>
    <property type="match status" value="1"/>
</dbReference>
<dbReference type="PANTHER" id="PTHR20859:SF22">
    <property type="entry name" value="TISSUE FACTOR"/>
    <property type="match status" value="1"/>
</dbReference>
<keyword evidence="10" id="KW-0094">Blood coagulation</keyword>
<keyword evidence="9" id="KW-1133">Transmembrane helix</keyword>
<dbReference type="GO" id="GO:0031012">
    <property type="term" value="C:extracellular matrix"/>
    <property type="evidence" value="ECO:0007669"/>
    <property type="project" value="Ensembl"/>
</dbReference>
<evidence type="ECO:0000256" key="1">
    <source>
        <dbReference type="ARBA" id="ARBA00002201"/>
    </source>
</evidence>
<dbReference type="InParanoid" id="A0A7N5KHN6"/>
<comment type="subunit">
    <text evidence="4">Interacts with HSPE; the interaction, inhibited by heparin, promotes the generation of activated factor X and activates coagulation in the presence of activated factor VII.</text>
</comment>
<reference evidence="21" key="2">
    <citation type="submission" date="2025-08" db="UniProtKB">
        <authorList>
            <consortium name="Ensembl"/>
        </authorList>
    </citation>
    <scope>IDENTIFICATION</scope>
</reference>
<dbReference type="GO" id="GO:0010641">
    <property type="term" value="P:positive regulation of platelet-derived growth factor receptor signaling pathway"/>
    <property type="evidence" value="ECO:0007669"/>
    <property type="project" value="Ensembl"/>
</dbReference>
<dbReference type="PRINTS" id="PR00346">
    <property type="entry name" value="TISSUEFACTOR"/>
</dbReference>
<feature type="domain" description="Fibronectin type-III" evidence="19">
    <location>
        <begin position="18"/>
        <end position="112"/>
    </location>
</feature>
<evidence type="ECO:0000256" key="8">
    <source>
        <dbReference type="ARBA" id="ARBA00022729"/>
    </source>
</evidence>
<feature type="domain" description="Interferon/interleukin receptor" evidence="20">
    <location>
        <begin position="135"/>
        <end position="241"/>
    </location>
</feature>
<dbReference type="GO" id="GO:0004896">
    <property type="term" value="F:cytokine receptor activity"/>
    <property type="evidence" value="ECO:0007669"/>
    <property type="project" value="TreeGrafter"/>
</dbReference>
<evidence type="ECO:0000259" key="20">
    <source>
        <dbReference type="Pfam" id="PF09294"/>
    </source>
</evidence>
<keyword evidence="11" id="KW-0472">Membrane</keyword>
<evidence type="ECO:0000256" key="12">
    <source>
        <dbReference type="ARBA" id="ARBA00023139"/>
    </source>
</evidence>
<keyword evidence="12" id="KW-0564">Palmitate</keyword>
<dbReference type="GO" id="GO:0050927">
    <property type="term" value="P:positive regulation of positive chemotaxis"/>
    <property type="evidence" value="ECO:0007669"/>
    <property type="project" value="Ensembl"/>
</dbReference>
<evidence type="ECO:0000256" key="3">
    <source>
        <dbReference type="ARBA" id="ARBA00009197"/>
    </source>
</evidence>
<dbReference type="InterPro" id="IPR050650">
    <property type="entry name" value="Type-II_Cytokine-TF_Rcpt"/>
</dbReference>
<dbReference type="GO" id="GO:0045766">
    <property type="term" value="P:positive regulation of angiogenesis"/>
    <property type="evidence" value="ECO:0007669"/>
    <property type="project" value="Ensembl"/>
</dbReference>
<evidence type="ECO:0000256" key="7">
    <source>
        <dbReference type="ARBA" id="ARBA00022696"/>
    </source>
</evidence>
<dbReference type="SUPFAM" id="SSF49265">
    <property type="entry name" value="Fibronectin type III"/>
    <property type="match status" value="2"/>
</dbReference>
<dbReference type="InterPro" id="IPR036116">
    <property type="entry name" value="FN3_sf"/>
</dbReference>
<keyword evidence="8 18" id="KW-0732">Signal</keyword>
<proteinExistence type="inferred from homology"/>
<keyword evidence="13 17" id="KW-1015">Disulfide bond</keyword>
<comment type="similarity">
    <text evidence="3">Belongs to the tissue factor family.</text>
</comment>
<evidence type="ECO:0000256" key="10">
    <source>
        <dbReference type="ARBA" id="ARBA00023084"/>
    </source>
</evidence>
<evidence type="ECO:0000256" key="15">
    <source>
        <dbReference type="ARBA" id="ARBA00023288"/>
    </source>
</evidence>
<evidence type="ECO:0000256" key="16">
    <source>
        <dbReference type="ARBA" id="ARBA00031171"/>
    </source>
</evidence>
<dbReference type="Pfam" id="PF01108">
    <property type="entry name" value="Tissue_fac"/>
    <property type="match status" value="1"/>
</dbReference>
<evidence type="ECO:0000256" key="5">
    <source>
        <dbReference type="ARBA" id="ARBA00018722"/>
    </source>
</evidence>
<dbReference type="GO" id="GO:0005615">
    <property type="term" value="C:extracellular space"/>
    <property type="evidence" value="ECO:0007669"/>
    <property type="project" value="Ensembl"/>
</dbReference>
<evidence type="ECO:0000256" key="2">
    <source>
        <dbReference type="ARBA" id="ARBA00004479"/>
    </source>
</evidence>
<dbReference type="Gene3D" id="2.60.40.10">
    <property type="entry name" value="Immunoglobulins"/>
    <property type="match status" value="2"/>
</dbReference>
<dbReference type="Pfam" id="PF09294">
    <property type="entry name" value="Interfer-bind"/>
    <property type="match status" value="1"/>
</dbReference>
<feature type="chain" id="PRO_5031108741" description="Tissue factor" evidence="18">
    <location>
        <begin position="35"/>
        <end position="301"/>
    </location>
</feature>
<keyword evidence="22" id="KW-1185">Reference proteome</keyword>
<organism evidence="21 22">
    <name type="scientific">Ailuropoda melanoleuca</name>
    <name type="common">Giant panda</name>
    <dbReference type="NCBI Taxonomy" id="9646"/>
    <lineage>
        <taxon>Eukaryota</taxon>
        <taxon>Metazoa</taxon>
        <taxon>Chordata</taxon>
        <taxon>Craniata</taxon>
        <taxon>Vertebrata</taxon>
        <taxon>Euteleostomi</taxon>
        <taxon>Mammalia</taxon>
        <taxon>Eutheria</taxon>
        <taxon>Laurasiatheria</taxon>
        <taxon>Carnivora</taxon>
        <taxon>Caniformia</taxon>
        <taxon>Ursidae</taxon>
        <taxon>Ailuropoda</taxon>
    </lineage>
</organism>
<dbReference type="PANTHER" id="PTHR20859">
    <property type="entry name" value="INTERFERON/INTERLEUKIN RECEPTOR"/>
    <property type="match status" value="1"/>
</dbReference>
<evidence type="ECO:0000256" key="17">
    <source>
        <dbReference type="PIRSR" id="PIRSR002498-1"/>
    </source>
</evidence>
<evidence type="ECO:0000256" key="14">
    <source>
        <dbReference type="ARBA" id="ARBA00023180"/>
    </source>
</evidence>